<feature type="domain" description="Nucleoside transporter/FeoB GTPase Gate" evidence="2">
    <location>
        <begin position="44"/>
        <end position="130"/>
    </location>
</feature>
<name>A0ABT9VUB6_9BACI</name>
<accession>A0ABT9VUB6</accession>
<keyword evidence="1" id="KW-0812">Transmembrane</keyword>
<keyword evidence="4" id="KW-1185">Reference proteome</keyword>
<evidence type="ECO:0000256" key="1">
    <source>
        <dbReference type="SAM" id="Phobius"/>
    </source>
</evidence>
<dbReference type="Proteomes" id="UP001235840">
    <property type="component" value="Unassembled WGS sequence"/>
</dbReference>
<evidence type="ECO:0000259" key="2">
    <source>
        <dbReference type="Pfam" id="PF07670"/>
    </source>
</evidence>
<feature type="transmembrane region" description="Helical" evidence="1">
    <location>
        <begin position="247"/>
        <end position="270"/>
    </location>
</feature>
<feature type="transmembrane region" description="Helical" evidence="1">
    <location>
        <begin position="329"/>
        <end position="347"/>
    </location>
</feature>
<feature type="transmembrane region" description="Helical" evidence="1">
    <location>
        <begin position="290"/>
        <end position="308"/>
    </location>
</feature>
<dbReference type="EMBL" id="JAUSTY010000002">
    <property type="protein sequence ID" value="MDQ0164575.1"/>
    <property type="molecule type" value="Genomic_DNA"/>
</dbReference>
<dbReference type="RefSeq" id="WP_307390386.1">
    <property type="nucleotide sequence ID" value="NZ_BAAADK010000018.1"/>
</dbReference>
<feature type="transmembrane region" description="Helical" evidence="1">
    <location>
        <begin position="214"/>
        <end position="235"/>
    </location>
</feature>
<feature type="transmembrane region" description="Helical" evidence="1">
    <location>
        <begin position="376"/>
        <end position="399"/>
    </location>
</feature>
<sequence length="407" mass="44973">MIRSTYIKTGALALASLCLVFAIVLFPKQAYEASLRGLTLWWDVVFPSLLPFFITAELLMGFGVVHFIGVWLEPLMRPLFRIPGVGGFVMAMGVSSGYPMGAKLTVKLREQKLVTKSEGERLLAISSTSGPLFMIGAVAVGFFHNATLGILIAAAHYVAALIVGLIMRFHSYRNEPHNENQQNPSRSILYRALQAMHRARVQDGRSLGTLMGEAITSAIQTLLMIGGFIIIFSVLLSIMHLIRLDQIFFFIASLILIPMGFPAELISSLFAGLFEITLGSQLASASSSAIPLILKTAIACSIISWSGLSVHAQVASMIAKTDLSYKPYLLARFFHAIFAFLCVLLLWEPFQSFIKQASLPTTSMLEQIKYWSPQSYFIGSVSISGLFLCLCFLTIYLPYRRSFRKRA</sequence>
<organism evidence="3 4">
    <name type="scientific">Caldalkalibacillus horti</name>
    <dbReference type="NCBI Taxonomy" id="77523"/>
    <lineage>
        <taxon>Bacteria</taxon>
        <taxon>Bacillati</taxon>
        <taxon>Bacillota</taxon>
        <taxon>Bacilli</taxon>
        <taxon>Bacillales</taxon>
        <taxon>Bacillaceae</taxon>
        <taxon>Caldalkalibacillus</taxon>
    </lineage>
</organism>
<feature type="transmembrane region" description="Helical" evidence="1">
    <location>
        <begin position="150"/>
        <end position="169"/>
    </location>
</feature>
<evidence type="ECO:0000313" key="4">
    <source>
        <dbReference type="Proteomes" id="UP001235840"/>
    </source>
</evidence>
<proteinExistence type="predicted"/>
<dbReference type="Pfam" id="PF07670">
    <property type="entry name" value="Gate"/>
    <property type="match status" value="1"/>
</dbReference>
<evidence type="ECO:0000313" key="3">
    <source>
        <dbReference type="EMBL" id="MDQ0164575.1"/>
    </source>
</evidence>
<keyword evidence="1" id="KW-1133">Transmembrane helix</keyword>
<comment type="caution">
    <text evidence="3">The sequence shown here is derived from an EMBL/GenBank/DDBJ whole genome shotgun (WGS) entry which is preliminary data.</text>
</comment>
<keyword evidence="1" id="KW-0472">Membrane</keyword>
<protein>
    <submittedName>
        <fullName evidence="3">Sporulation integral membrane protein YlbJ</fullName>
    </submittedName>
</protein>
<feature type="transmembrane region" description="Helical" evidence="1">
    <location>
        <begin position="49"/>
        <end position="72"/>
    </location>
</feature>
<reference evidence="3 4" key="1">
    <citation type="submission" date="2023-07" db="EMBL/GenBank/DDBJ databases">
        <title>Genomic Encyclopedia of Type Strains, Phase IV (KMG-IV): sequencing the most valuable type-strain genomes for metagenomic binning, comparative biology and taxonomic classification.</title>
        <authorList>
            <person name="Goeker M."/>
        </authorList>
    </citation>
    <scope>NUCLEOTIDE SEQUENCE [LARGE SCALE GENOMIC DNA]</scope>
    <source>
        <strain evidence="3 4">DSM 12751</strain>
    </source>
</reference>
<dbReference type="NCBIfam" id="TIGR02871">
    <property type="entry name" value="spore_ylbJ"/>
    <property type="match status" value="1"/>
</dbReference>
<dbReference type="InterPro" id="IPR014226">
    <property type="entry name" value="Spore_IM_YlbJ"/>
</dbReference>
<feature type="transmembrane region" description="Helical" evidence="1">
    <location>
        <begin position="122"/>
        <end position="143"/>
    </location>
</feature>
<gene>
    <name evidence="3" type="ORF">J2S11_000475</name>
</gene>
<feature type="transmembrane region" description="Helical" evidence="1">
    <location>
        <begin position="79"/>
        <end position="102"/>
    </location>
</feature>
<dbReference type="InterPro" id="IPR011642">
    <property type="entry name" value="Gate_dom"/>
</dbReference>